<sequence length="157" mass="18242">QKLPSDFFLNTNIFPSKLWQLVNNSDIDAITWNHQGDGIIINKNLIGEEFLSLNGFKASCSSSFVRQLNLYGFKKSQRFNRDEPNIHHYFHPNFKKSQPELIPLVRRSNPRSRPRINDDPESHLAKKRRVACDPCDDTRDEHLHHGESFSVMVCNPL</sequence>
<evidence type="ECO:0000313" key="8">
    <source>
        <dbReference type="Ensembl" id="ENSTNIP00000022744.1"/>
    </source>
</evidence>
<dbReference type="InterPro" id="IPR036390">
    <property type="entry name" value="WH_DNA-bd_sf"/>
</dbReference>
<dbReference type="STRING" id="99883.ENSTNIP00000022744"/>
<dbReference type="Ensembl" id="ENSTNIT00000022984.1">
    <property type="protein sequence ID" value="ENSTNIP00000022744.1"/>
    <property type="gene ID" value="ENSTNIG00000019520.1"/>
</dbReference>
<dbReference type="EMBL" id="CAAE01001737">
    <property type="protein sequence ID" value="CAF87202.1"/>
    <property type="molecule type" value="Genomic_DNA"/>
</dbReference>
<keyword evidence="9" id="KW-1185">Reference proteome</keyword>
<evidence type="ECO:0000256" key="3">
    <source>
        <dbReference type="ARBA" id="ARBA00023125"/>
    </source>
</evidence>
<accession>Q4TIT0</accession>
<dbReference type="InterPro" id="IPR036388">
    <property type="entry name" value="WH-like_DNA-bd_sf"/>
</dbReference>
<dbReference type="GeneTree" id="ENSGT00940000163549"/>
<dbReference type="Proteomes" id="UP000007303">
    <property type="component" value="Unassembled WGS sequence"/>
</dbReference>
<organism evidence="7">
    <name type="scientific">Tetraodon nigroviridis</name>
    <name type="common">Spotted green pufferfish</name>
    <name type="synonym">Chelonodon nigroviridis</name>
    <dbReference type="NCBI Taxonomy" id="99883"/>
    <lineage>
        <taxon>Eukaryota</taxon>
        <taxon>Metazoa</taxon>
        <taxon>Chordata</taxon>
        <taxon>Craniata</taxon>
        <taxon>Vertebrata</taxon>
        <taxon>Euteleostomi</taxon>
        <taxon>Actinopterygii</taxon>
        <taxon>Neopterygii</taxon>
        <taxon>Teleostei</taxon>
        <taxon>Neoteleostei</taxon>
        <taxon>Acanthomorphata</taxon>
        <taxon>Eupercaria</taxon>
        <taxon>Tetraodontiformes</taxon>
        <taxon>Tetradontoidea</taxon>
        <taxon>Tetraodontidae</taxon>
        <taxon>Tetraodon</taxon>
    </lineage>
</organism>
<dbReference type="SMART" id="SM00415">
    <property type="entry name" value="HSF"/>
    <property type="match status" value="1"/>
</dbReference>
<evidence type="ECO:0000259" key="6">
    <source>
        <dbReference type="SMART" id="SM00415"/>
    </source>
</evidence>
<reference evidence="8" key="3">
    <citation type="submission" date="2025-05" db="UniProtKB">
        <authorList>
            <consortium name="Ensembl"/>
        </authorList>
    </citation>
    <scope>IDENTIFICATION</scope>
</reference>
<feature type="domain" description="HSF-type DNA-binding" evidence="6">
    <location>
        <begin position="10"/>
        <end position="108"/>
    </location>
</feature>
<dbReference type="PANTHER" id="PTHR10015">
    <property type="entry name" value="HEAT SHOCK TRANSCRIPTION FACTOR"/>
    <property type="match status" value="1"/>
</dbReference>
<dbReference type="PANTHER" id="PTHR10015:SF465">
    <property type="entry name" value="HSF-TYPE DNA-BINDING DOMAIN-CONTAINING PROTEIN"/>
    <property type="match status" value="1"/>
</dbReference>
<reference evidence="7 9" key="1">
    <citation type="journal article" date="2004" name="Nature">
        <title>Genome duplication in the teleost fish Tetraodon nigroviridis reveals the early vertebrate proto-karyotype.</title>
        <authorList>
            <person name="Jaillon O."/>
            <person name="Aury J.-M."/>
            <person name="Brunet F."/>
            <person name="Petit J.-L."/>
            <person name="Stange-Thomann N."/>
            <person name="Mauceli E."/>
            <person name="Bouneau L."/>
            <person name="Fischer C."/>
            <person name="Ozouf-Costaz C."/>
            <person name="Bernot A."/>
            <person name="Nicaud S."/>
            <person name="Jaffe D."/>
            <person name="Fisher S."/>
            <person name="Lutfalla G."/>
            <person name="Dossat C."/>
            <person name="Segurens B."/>
            <person name="Dasilva C."/>
            <person name="Salanoubat M."/>
            <person name="Levy M."/>
            <person name="Boudet N."/>
            <person name="Castellano S."/>
            <person name="Anthouard V."/>
            <person name="Jubin C."/>
            <person name="Castelli V."/>
            <person name="Katinka M."/>
            <person name="Vacherie B."/>
            <person name="Biemont C."/>
            <person name="Skalli Z."/>
            <person name="Cattolico L."/>
            <person name="Poulain J."/>
            <person name="De Berardinis V."/>
            <person name="Cruaud C."/>
            <person name="Duprat S."/>
            <person name="Brottier P."/>
            <person name="Coutanceau J.-P."/>
            <person name="Gouzy J."/>
            <person name="Parra G."/>
            <person name="Lardier G."/>
            <person name="Chapple C."/>
            <person name="McKernan K.J."/>
            <person name="McEwan P."/>
            <person name="Bosak S."/>
            <person name="Kellis M."/>
            <person name="Volff J.-N."/>
            <person name="Guigo R."/>
            <person name="Zody M.C."/>
            <person name="Mesirov J."/>
            <person name="Lindblad-Toh K."/>
            <person name="Birren B."/>
            <person name="Nusbaum C."/>
            <person name="Kahn D."/>
            <person name="Robinson-Rechavi M."/>
            <person name="Laudet V."/>
            <person name="Schachter V."/>
            <person name="Quetier F."/>
            <person name="Saurin W."/>
            <person name="Scarpelli C."/>
            <person name="Wincker P."/>
            <person name="Lander E.S."/>
            <person name="Weissenbach J."/>
            <person name="Roest Crollius H."/>
        </authorList>
    </citation>
    <scope>NUCLEOTIDE SEQUENCE [LARGE SCALE GENOMIC DNA]</scope>
</reference>
<reference evidence="7" key="2">
    <citation type="submission" date="2004-02" db="EMBL/GenBank/DDBJ databases">
        <authorList>
            <consortium name="Genoscope"/>
            <consortium name="Whitehead Institute Centre for Genome Research"/>
        </authorList>
    </citation>
    <scope>NUCLEOTIDE SEQUENCE</scope>
</reference>
<dbReference type="HOGENOM" id="CLU_136548_0_0_1"/>
<evidence type="ECO:0000256" key="1">
    <source>
        <dbReference type="ARBA" id="ARBA00004123"/>
    </source>
</evidence>
<evidence type="ECO:0000256" key="4">
    <source>
        <dbReference type="ARBA" id="ARBA00023242"/>
    </source>
</evidence>
<dbReference type="GO" id="GO:0003700">
    <property type="term" value="F:DNA-binding transcription factor activity"/>
    <property type="evidence" value="ECO:0007669"/>
    <property type="project" value="InterPro"/>
</dbReference>
<dbReference type="GO" id="GO:0043565">
    <property type="term" value="F:sequence-specific DNA binding"/>
    <property type="evidence" value="ECO:0007669"/>
    <property type="project" value="InterPro"/>
</dbReference>
<dbReference type="Pfam" id="PF00447">
    <property type="entry name" value="HSF_DNA-bind"/>
    <property type="match status" value="1"/>
</dbReference>
<dbReference type="OMA" id="CKHRVAQ"/>
<evidence type="ECO:0000256" key="5">
    <source>
        <dbReference type="RuleBase" id="RU004020"/>
    </source>
</evidence>
<evidence type="ECO:0000313" key="7">
    <source>
        <dbReference type="EMBL" id="CAF87202.1"/>
    </source>
</evidence>
<protein>
    <submittedName>
        <fullName evidence="7">(spotted green pufferfish) hypothetical protein</fullName>
    </submittedName>
</protein>
<dbReference type="GO" id="GO:0005634">
    <property type="term" value="C:nucleus"/>
    <property type="evidence" value="ECO:0007669"/>
    <property type="project" value="UniProtKB-SubCell"/>
</dbReference>
<dbReference type="Gene3D" id="1.10.10.10">
    <property type="entry name" value="Winged helix-like DNA-binding domain superfamily/Winged helix DNA-binding domain"/>
    <property type="match status" value="1"/>
</dbReference>
<evidence type="ECO:0000313" key="9">
    <source>
        <dbReference type="Proteomes" id="UP000007303"/>
    </source>
</evidence>
<dbReference type="KEGG" id="tng:GSTEN00036748G001"/>
<keyword evidence="3" id="KW-0238">DNA-binding</keyword>
<keyword evidence="4" id="KW-0539">Nucleus</keyword>
<dbReference type="OrthoDB" id="6418155at2759"/>
<comment type="similarity">
    <text evidence="2 5">Belongs to the HSF family.</text>
</comment>
<dbReference type="InterPro" id="IPR000232">
    <property type="entry name" value="HSF_DNA-bd"/>
</dbReference>
<comment type="subcellular location">
    <subcellularLocation>
        <location evidence="1">Nucleus</location>
    </subcellularLocation>
</comment>
<dbReference type="SUPFAM" id="SSF46785">
    <property type="entry name" value="Winged helix' DNA-binding domain"/>
    <property type="match status" value="1"/>
</dbReference>
<dbReference type="AlphaFoldDB" id="Q4TIT0"/>
<feature type="non-terminal residue" evidence="7">
    <location>
        <position position="1"/>
    </location>
</feature>
<evidence type="ECO:0000256" key="2">
    <source>
        <dbReference type="ARBA" id="ARBA00006403"/>
    </source>
</evidence>
<name>Q4TIT0_TETNG</name>
<proteinExistence type="inferred from homology"/>
<gene>
    <name evidence="7" type="ORF">GSTENG00036748001</name>
</gene>